<dbReference type="SUPFAM" id="SSF53448">
    <property type="entry name" value="Nucleotide-diphospho-sugar transferases"/>
    <property type="match status" value="1"/>
</dbReference>
<keyword evidence="1" id="KW-0812">Transmembrane</keyword>
<evidence type="ECO:0000256" key="1">
    <source>
        <dbReference type="SAM" id="Phobius"/>
    </source>
</evidence>
<feature type="domain" description="Glycosyltransferase 2-like" evidence="2">
    <location>
        <begin position="9"/>
        <end position="131"/>
    </location>
</feature>
<evidence type="ECO:0000313" key="3">
    <source>
        <dbReference type="EMBL" id="CEG12616.1"/>
    </source>
</evidence>
<keyword evidence="3" id="KW-0808">Transferase</keyword>
<protein>
    <submittedName>
        <fullName evidence="3">Putative glycosyl transferase, family 2</fullName>
    </submittedName>
</protein>
<dbReference type="PANTHER" id="PTHR22916:SF56">
    <property type="entry name" value="GLYCOSYL TRANSFERASE"/>
    <property type="match status" value="1"/>
</dbReference>
<keyword evidence="1" id="KW-0472">Membrane</keyword>
<dbReference type="PANTHER" id="PTHR22916">
    <property type="entry name" value="GLYCOSYLTRANSFERASE"/>
    <property type="match status" value="1"/>
</dbReference>
<dbReference type="GO" id="GO:0016740">
    <property type="term" value="F:transferase activity"/>
    <property type="evidence" value="ECO:0007669"/>
    <property type="project" value="UniProtKB-KW"/>
</dbReference>
<dbReference type="AlphaFoldDB" id="A0A098EAS3"/>
<name>A0A098EAS3_9ZZZZ</name>
<gene>
    <name evidence="3" type="ORF">MSIBF_A2530005</name>
</gene>
<sequence length="337" mass="39839">MKNKKPKVSIGMPVWNGEDFIKLTLDSLLAQDFKDFEIIVSDNASTDNTKKICEEYVKKDERIKYILQDENIGADKNFNFVLDRAIGEYFMWAAYDDLWEPAYISEMIKALNNNKSVILASCINDEIDENGNLIKTYFCPVGISPKGTIFKRVFSFLNKGIAGYIIFGLMKTQIIKKIGGFGVFKEKIRKDRLNRGVYAVDGLTVFRLIFEGDFYIVNKVLFHHRLMRKDTDLYLKSQKKLDIILLSVLKVLKMFPNVHGYVAKIRRIIFESDLNFYQKYFLFCVTWMYEFKMYTGYLFYYFSSFLKFIYKFNYRKEYYDGAIKYNPTLKENQTKKR</sequence>
<accession>A0A098EAS3</accession>
<keyword evidence="1" id="KW-1133">Transmembrane helix</keyword>
<dbReference type="InterPro" id="IPR029044">
    <property type="entry name" value="Nucleotide-diphossugar_trans"/>
</dbReference>
<feature type="transmembrane region" description="Helical" evidence="1">
    <location>
        <begin position="280"/>
        <end position="302"/>
    </location>
</feature>
<dbReference type="EMBL" id="CCXY01000172">
    <property type="protein sequence ID" value="CEG12616.1"/>
    <property type="molecule type" value="Genomic_DNA"/>
</dbReference>
<reference evidence="3" key="1">
    <citation type="submission" date="2014-09" db="EMBL/GenBank/DDBJ databases">
        <authorList>
            <person name="Probst J Alexander"/>
        </authorList>
    </citation>
    <scope>NUCLEOTIDE SEQUENCE</scope>
</reference>
<dbReference type="Pfam" id="PF00535">
    <property type="entry name" value="Glycos_transf_2"/>
    <property type="match status" value="1"/>
</dbReference>
<feature type="transmembrane region" description="Helical" evidence="1">
    <location>
        <begin position="197"/>
        <end position="217"/>
    </location>
</feature>
<dbReference type="InterPro" id="IPR001173">
    <property type="entry name" value="Glyco_trans_2-like"/>
</dbReference>
<dbReference type="Gene3D" id="3.90.550.10">
    <property type="entry name" value="Spore Coat Polysaccharide Biosynthesis Protein SpsA, Chain A"/>
    <property type="match status" value="1"/>
</dbReference>
<organism evidence="3">
    <name type="scientific">groundwater metagenome</name>
    <dbReference type="NCBI Taxonomy" id="717931"/>
    <lineage>
        <taxon>unclassified sequences</taxon>
        <taxon>metagenomes</taxon>
        <taxon>ecological metagenomes</taxon>
    </lineage>
</organism>
<evidence type="ECO:0000259" key="2">
    <source>
        <dbReference type="Pfam" id="PF00535"/>
    </source>
</evidence>
<proteinExistence type="predicted"/>